<dbReference type="eggNOG" id="COG3119">
    <property type="taxonomic scope" value="Bacteria"/>
</dbReference>
<dbReference type="GO" id="GO:0008484">
    <property type="term" value="F:sulfuric ester hydrolase activity"/>
    <property type="evidence" value="ECO:0007669"/>
    <property type="project" value="TreeGrafter"/>
</dbReference>
<gene>
    <name evidence="6" type="ordered locus">Bfae_22600</name>
</gene>
<dbReference type="Pfam" id="PF12411">
    <property type="entry name" value="Choline_sulf_C"/>
    <property type="match status" value="1"/>
</dbReference>
<keyword evidence="3" id="KW-0378">Hydrolase</keyword>
<dbReference type="Gene3D" id="3.40.720.10">
    <property type="entry name" value="Alkaline Phosphatase, subunit A"/>
    <property type="match status" value="1"/>
</dbReference>
<dbReference type="EMBL" id="CP001643">
    <property type="protein sequence ID" value="ACU86057.1"/>
    <property type="molecule type" value="Genomic_DNA"/>
</dbReference>
<evidence type="ECO:0000259" key="5">
    <source>
        <dbReference type="Pfam" id="PF12411"/>
    </source>
</evidence>
<dbReference type="GO" id="GO:0005737">
    <property type="term" value="C:cytoplasm"/>
    <property type="evidence" value="ECO:0007669"/>
    <property type="project" value="TreeGrafter"/>
</dbReference>
<dbReference type="KEGG" id="bfa:Bfae_22600"/>
<dbReference type="InterPro" id="IPR017785">
    <property type="entry name" value="Choline-sulfatase"/>
</dbReference>
<keyword evidence="7" id="KW-1185">Reference proteome</keyword>
<dbReference type="InterPro" id="IPR017850">
    <property type="entry name" value="Alkaline_phosphatase_core_sf"/>
</dbReference>
<dbReference type="InterPro" id="IPR025863">
    <property type="entry name" value="Choline_sulf_C_dom"/>
</dbReference>
<organism evidence="6 7">
    <name type="scientific">Brachybacterium faecium (strain ATCC 43885 / DSM 4810 / JCM 11609 / LMG 19847 / NBRC 14762 / NCIMB 9860 / 6-10)</name>
    <dbReference type="NCBI Taxonomy" id="446465"/>
    <lineage>
        <taxon>Bacteria</taxon>
        <taxon>Bacillati</taxon>
        <taxon>Actinomycetota</taxon>
        <taxon>Actinomycetes</taxon>
        <taxon>Micrococcales</taxon>
        <taxon>Dermabacteraceae</taxon>
        <taxon>Brachybacterium</taxon>
    </lineage>
</organism>
<keyword evidence="2" id="KW-0479">Metal-binding</keyword>
<dbReference type="InterPro" id="IPR024607">
    <property type="entry name" value="Sulfatase_CS"/>
</dbReference>
<dbReference type="PROSITE" id="PS00523">
    <property type="entry name" value="SULFATASE_1"/>
    <property type="match status" value="1"/>
</dbReference>
<dbReference type="NCBIfam" id="TIGR03417">
    <property type="entry name" value="chol_sulfatase"/>
    <property type="match status" value="1"/>
</dbReference>
<evidence type="ECO:0000313" key="6">
    <source>
        <dbReference type="EMBL" id="ACU86057.1"/>
    </source>
</evidence>
<comment type="similarity">
    <text evidence="1">Belongs to the sulfatase family.</text>
</comment>
<evidence type="ECO:0000256" key="3">
    <source>
        <dbReference type="ARBA" id="ARBA00022801"/>
    </source>
</evidence>
<protein>
    <submittedName>
        <fullName evidence="6">Choline-sulfatase</fullName>
    </submittedName>
</protein>
<dbReference type="PATRIC" id="fig|446465.5.peg.2238"/>
<dbReference type="SUPFAM" id="SSF53649">
    <property type="entry name" value="Alkaline phosphatase-like"/>
    <property type="match status" value="1"/>
</dbReference>
<evidence type="ECO:0000259" key="4">
    <source>
        <dbReference type="Pfam" id="PF00884"/>
    </source>
</evidence>
<feature type="domain" description="Choline sulfatase enzyme C-terminal" evidence="5">
    <location>
        <begin position="467"/>
        <end position="504"/>
    </location>
</feature>
<evidence type="ECO:0000256" key="2">
    <source>
        <dbReference type="ARBA" id="ARBA00022723"/>
    </source>
</evidence>
<proteinExistence type="inferred from homology"/>
<dbReference type="PANTHER" id="PTHR45953">
    <property type="entry name" value="IDURONATE 2-SULFATASE"/>
    <property type="match status" value="1"/>
</dbReference>
<dbReference type="HOGENOM" id="CLU_006332_9_1_11"/>
<dbReference type="AlphaFoldDB" id="C7MEQ7"/>
<dbReference type="OrthoDB" id="9777306at2"/>
<sequence length="520" mass="57681">MTTRPNIVVIQADQMAAQALGAYGDTAARTPHMDALAAEAAVFDRAYCNTPLCAPSRASMMTGRMPSDIDCFDNGSDFAASIPTFAHHLRAAGYHTALVGRMHFIGPDQHHGFEQRLTTDVYPADMDMVPDWQRDLGDRLQWYHDADAVHTAGVSQATVQLDFDDEVGFRALRHLNDRVRADQAAGERVPFLMVASFIHPHDPYEPPQEHWDRFADVDIPAPRHPEVPDPAQDPHSHRLRAMSGFDQRETTEEEVRRARRSYYAAVSYIDDHVGRIRERLESLGLWEDTVVVVTSDHGDMLGEKGLWFKMSPYEESSRVPLILHGPEHLVPAGRYANPVSLLDLMPTLLELGGADGATSAAAEATTPARQGLSLLESARRERSGTAGPADRDVIIEYLAEGTLRPQLTLVRGQHKFVVCPGDPDQLFDLHTDPHERTNIAADPAQAELVAELRAAVAAQYDLAALEEKVLASQARRRLVAQALQSGRSRPWDYEPDPEQRYVRGDFWSALGYGQIRPTGS</sequence>
<dbReference type="GO" id="GO:0046872">
    <property type="term" value="F:metal ion binding"/>
    <property type="evidence" value="ECO:0007669"/>
    <property type="project" value="UniProtKB-KW"/>
</dbReference>
<dbReference type="Pfam" id="PF00884">
    <property type="entry name" value="Sulfatase"/>
    <property type="match status" value="1"/>
</dbReference>
<dbReference type="STRING" id="446465.Bfae_22600"/>
<dbReference type="PANTHER" id="PTHR45953:SF1">
    <property type="entry name" value="IDURONATE 2-SULFATASE"/>
    <property type="match status" value="1"/>
</dbReference>
<name>C7MEQ7_BRAFD</name>
<dbReference type="InterPro" id="IPR000917">
    <property type="entry name" value="Sulfatase_N"/>
</dbReference>
<evidence type="ECO:0000256" key="1">
    <source>
        <dbReference type="ARBA" id="ARBA00008779"/>
    </source>
</evidence>
<accession>C7MEQ7</accession>
<reference evidence="6 7" key="1">
    <citation type="journal article" date="2009" name="Stand. Genomic Sci.">
        <title>Complete genome sequence of Brachybacterium faecium type strain (Schefferle 6-10).</title>
        <authorList>
            <person name="Lapidus A."/>
            <person name="Pukall R."/>
            <person name="Labuttii K."/>
            <person name="Copeland A."/>
            <person name="Del Rio T.G."/>
            <person name="Nolan M."/>
            <person name="Chen F."/>
            <person name="Lucas S."/>
            <person name="Tice H."/>
            <person name="Cheng J.F."/>
            <person name="Bruce D."/>
            <person name="Goodwin L."/>
            <person name="Pitluck S."/>
            <person name="Rohde M."/>
            <person name="Goker M."/>
            <person name="Pati A."/>
            <person name="Ivanova N."/>
            <person name="Mavrommatis K."/>
            <person name="Chen A."/>
            <person name="Palaniappan K."/>
            <person name="D'haeseleer P."/>
            <person name="Chain P."/>
            <person name="Bristow J."/>
            <person name="Eisen J.A."/>
            <person name="Markowitz V."/>
            <person name="Hugenholtz P."/>
            <person name="Kyrpides N.C."/>
            <person name="Klenk H.P."/>
        </authorList>
    </citation>
    <scope>NUCLEOTIDE SEQUENCE [LARGE SCALE GENOMIC DNA]</scope>
    <source>
        <strain evidence="7">ATCC 43885 / DSM 4810 / JCM 11609 / LMG 19847 / NBRC 14762 / NCIMB 9860 / 6-10</strain>
    </source>
</reference>
<dbReference type="Proteomes" id="UP000001919">
    <property type="component" value="Chromosome"/>
</dbReference>
<feature type="domain" description="Sulfatase N-terminal" evidence="4">
    <location>
        <begin position="5"/>
        <end position="353"/>
    </location>
</feature>
<evidence type="ECO:0000313" key="7">
    <source>
        <dbReference type="Proteomes" id="UP000001919"/>
    </source>
</evidence>